<reference evidence="4 5" key="1">
    <citation type="submission" date="2016-10" db="EMBL/GenBank/DDBJ databases">
        <authorList>
            <person name="de Groot N.N."/>
        </authorList>
    </citation>
    <scope>NUCLEOTIDE SEQUENCE [LARGE SCALE GENOMIC DNA]</scope>
    <source>
        <strain evidence="4 5">CGMCC 1.6493</strain>
    </source>
</reference>
<feature type="transmembrane region" description="Helical" evidence="2">
    <location>
        <begin position="41"/>
        <end position="62"/>
    </location>
</feature>
<sequence>MPSMRTGRDSRRRGATRRHARRRWDWSRVDWTGFDRWLDRLVVVALSVALLVGGIALLLTLLI</sequence>
<keyword evidence="6" id="KW-1185">Reference proteome</keyword>
<proteinExistence type="predicted"/>
<evidence type="ECO:0000313" key="3">
    <source>
        <dbReference type="EMBL" id="MDT8880628.1"/>
    </source>
</evidence>
<dbReference type="RefSeq" id="WP_089851068.1">
    <property type="nucleotide sequence ID" value="NZ_FPAQ01000032.1"/>
</dbReference>
<feature type="compositionally biased region" description="Basic residues" evidence="1">
    <location>
        <begin position="10"/>
        <end position="21"/>
    </location>
</feature>
<evidence type="ECO:0000313" key="6">
    <source>
        <dbReference type="Proteomes" id="UP001255917"/>
    </source>
</evidence>
<dbReference type="Proteomes" id="UP001255917">
    <property type="component" value="Unassembled WGS sequence"/>
</dbReference>
<evidence type="ECO:0000313" key="4">
    <source>
        <dbReference type="EMBL" id="SFT92186.1"/>
    </source>
</evidence>
<evidence type="ECO:0000256" key="2">
    <source>
        <dbReference type="SAM" id="Phobius"/>
    </source>
</evidence>
<dbReference type="AlphaFoldDB" id="A0A1I7BYB1"/>
<gene>
    <name evidence="3" type="ORF">RSO68_14220</name>
    <name evidence="4" type="ORF">SAMN04487956_13216</name>
</gene>
<organism evidence="4 5">
    <name type="scientific">Halomonas saccharevitans</name>
    <dbReference type="NCBI Taxonomy" id="416872"/>
    <lineage>
        <taxon>Bacteria</taxon>
        <taxon>Pseudomonadati</taxon>
        <taxon>Pseudomonadota</taxon>
        <taxon>Gammaproteobacteria</taxon>
        <taxon>Oceanospirillales</taxon>
        <taxon>Halomonadaceae</taxon>
        <taxon>Halomonas</taxon>
    </lineage>
</organism>
<dbReference type="Proteomes" id="UP000199594">
    <property type="component" value="Unassembled WGS sequence"/>
</dbReference>
<evidence type="ECO:0000256" key="1">
    <source>
        <dbReference type="SAM" id="MobiDB-lite"/>
    </source>
</evidence>
<dbReference type="EMBL" id="FPAQ01000032">
    <property type="protein sequence ID" value="SFT92186.1"/>
    <property type="molecule type" value="Genomic_DNA"/>
</dbReference>
<keyword evidence="2" id="KW-1133">Transmembrane helix</keyword>
<keyword evidence="2" id="KW-0472">Membrane</keyword>
<protein>
    <submittedName>
        <fullName evidence="4">Uncharacterized protein</fullName>
    </submittedName>
</protein>
<dbReference type="EMBL" id="JAVXUR010000006">
    <property type="protein sequence ID" value="MDT8880628.1"/>
    <property type="molecule type" value="Genomic_DNA"/>
</dbReference>
<feature type="region of interest" description="Disordered" evidence="1">
    <location>
        <begin position="1"/>
        <end position="21"/>
    </location>
</feature>
<keyword evidence="2" id="KW-0812">Transmembrane</keyword>
<name>A0A1I7BYB1_9GAMM</name>
<reference evidence="3" key="3">
    <citation type="submission" date="2024-05" db="EMBL/GenBank/DDBJ databases">
        <title>Substrates and metabolic shifts associated with increased methane emissions in unrestored hypersaline salterns.</title>
        <authorList>
            <person name="Bueno De Mesquita C.P."/>
            <person name="Tringe S.G."/>
        </authorList>
    </citation>
    <scope>NUCLEOTIDE SEQUENCE</scope>
    <source>
        <strain evidence="3">I4</strain>
    </source>
</reference>
<accession>A0A1I7BYB1</accession>
<evidence type="ECO:0000313" key="5">
    <source>
        <dbReference type="Proteomes" id="UP000199594"/>
    </source>
</evidence>
<reference evidence="6" key="2">
    <citation type="submission" date="2023-07" db="EMBL/GenBank/DDBJ databases">
        <title>Substrates and metabolic shifts associated with increased methane emissions in unrestored hypersaline salterns.</title>
        <authorList>
            <person name="Bueno De Mesquita C.P."/>
            <person name="Tringe S.G."/>
        </authorList>
    </citation>
    <scope>NUCLEOTIDE SEQUENCE [LARGE SCALE GENOMIC DNA]</scope>
    <source>
        <strain evidence="6">I4</strain>
    </source>
</reference>